<sequence length="99" mass="11778">MAGLGLINGSKACDHCQGHRRVRHNRHFVDPVTRYHTQNIERKNGEFKAFMLEKKGIHDNQLLSHIAEFLWCERFDHRNGEDVFYNFWSQVAVIYPYTM</sequence>
<dbReference type="PANTHER" id="PTHR47163:SF2">
    <property type="entry name" value="SI:DKEY-17M8.2"/>
    <property type="match status" value="1"/>
</dbReference>
<dbReference type="InterPro" id="IPR053164">
    <property type="entry name" value="IS1016-like_transposase"/>
</dbReference>
<evidence type="ECO:0000313" key="1">
    <source>
        <dbReference type="Proteomes" id="UP000887540"/>
    </source>
</evidence>
<dbReference type="Proteomes" id="UP000887540">
    <property type="component" value="Unplaced"/>
</dbReference>
<accession>A0A914DX60</accession>
<dbReference type="WBParaSite" id="ACRNAN_scaffold4625.g20939.t1">
    <property type="protein sequence ID" value="ACRNAN_scaffold4625.g20939.t1"/>
    <property type="gene ID" value="ACRNAN_scaffold4625.g20939"/>
</dbReference>
<dbReference type="AlphaFoldDB" id="A0A914DX60"/>
<proteinExistence type="predicted"/>
<organism evidence="1 2">
    <name type="scientific">Acrobeloides nanus</name>
    <dbReference type="NCBI Taxonomy" id="290746"/>
    <lineage>
        <taxon>Eukaryota</taxon>
        <taxon>Metazoa</taxon>
        <taxon>Ecdysozoa</taxon>
        <taxon>Nematoda</taxon>
        <taxon>Chromadorea</taxon>
        <taxon>Rhabditida</taxon>
        <taxon>Tylenchina</taxon>
        <taxon>Cephalobomorpha</taxon>
        <taxon>Cephaloboidea</taxon>
        <taxon>Cephalobidae</taxon>
        <taxon>Acrobeloides</taxon>
    </lineage>
</organism>
<protein>
    <submittedName>
        <fullName evidence="2">Integrase catalytic domain-containing protein</fullName>
    </submittedName>
</protein>
<dbReference type="PANTHER" id="PTHR47163">
    <property type="entry name" value="DDE_TNP_IS1595 DOMAIN-CONTAINING PROTEIN"/>
    <property type="match status" value="1"/>
</dbReference>
<evidence type="ECO:0000313" key="2">
    <source>
        <dbReference type="WBParaSite" id="ACRNAN_scaffold4625.g20939.t1"/>
    </source>
</evidence>
<keyword evidence="1" id="KW-1185">Reference proteome</keyword>
<name>A0A914DX60_9BILA</name>
<reference evidence="2" key="1">
    <citation type="submission" date="2022-11" db="UniProtKB">
        <authorList>
            <consortium name="WormBaseParasite"/>
        </authorList>
    </citation>
    <scope>IDENTIFICATION</scope>
</reference>